<sequence>MAFEQVDDFLAESEALFEVLRGQDDEALEQPTQFKGWTIEDVLRHLHFWNRAVDFAGQGEKAFSGLKKRVMTAFETGTSLREVERTVIPERGAILRATWIGFARALAQRWEGMDPKQRLPWVGPDMSARSAITARQMETWAHGFEVFDTLGLMRAEHDRIRNIVVLGINTFGWSHQVQGLEVPEKMPFLRLEAPSGAVWEFGEAGAGEISGPAADFAAVVTQTRAFEDTNLSTQGAVAEGWMRTAQCFAGPKETPPAKGARGISAS</sequence>
<feature type="domain" description="Mycothiol-dependent maleylpyruvate isomerase metal-binding" evidence="1">
    <location>
        <begin position="10"/>
        <end position="145"/>
    </location>
</feature>
<proteinExistence type="predicted"/>
<dbReference type="InterPro" id="IPR034660">
    <property type="entry name" value="DinB/YfiT-like"/>
</dbReference>
<dbReference type="Proteomes" id="UP001227162">
    <property type="component" value="Unassembled WGS sequence"/>
</dbReference>
<dbReference type="InterPro" id="IPR017517">
    <property type="entry name" value="Maleyloyr_isom"/>
</dbReference>
<dbReference type="NCBIfam" id="TIGR03083">
    <property type="entry name" value="maleylpyruvate isomerase family mycothiol-dependent enzyme"/>
    <property type="match status" value="1"/>
</dbReference>
<dbReference type="NCBIfam" id="TIGR03084">
    <property type="entry name" value="TIGR03084 family metal-binding protein"/>
    <property type="match status" value="1"/>
</dbReference>
<evidence type="ECO:0000313" key="3">
    <source>
        <dbReference type="Proteomes" id="UP001227162"/>
    </source>
</evidence>
<dbReference type="GO" id="GO:0046872">
    <property type="term" value="F:metal ion binding"/>
    <property type="evidence" value="ECO:0007669"/>
    <property type="project" value="InterPro"/>
</dbReference>
<reference evidence="2" key="1">
    <citation type="submission" date="2022-07" db="EMBL/GenBank/DDBJ databases">
        <authorList>
            <person name="Otstavnykh N."/>
            <person name="Isaeva M."/>
            <person name="Bystritskaya E."/>
        </authorList>
    </citation>
    <scope>NUCLEOTIDE SEQUENCE</scope>
    <source>
        <strain evidence="2">10Alg 79</strain>
    </source>
</reference>
<organism evidence="2 3">
    <name type="scientific">Rhodalgimonas zhirmunskyi</name>
    <dbReference type="NCBI Taxonomy" id="2964767"/>
    <lineage>
        <taxon>Bacteria</taxon>
        <taxon>Pseudomonadati</taxon>
        <taxon>Pseudomonadota</taxon>
        <taxon>Alphaproteobacteria</taxon>
        <taxon>Rhodobacterales</taxon>
        <taxon>Roseobacteraceae</taxon>
        <taxon>Rhodalgimonas</taxon>
    </lineage>
</organism>
<dbReference type="InterPro" id="IPR017518">
    <property type="entry name" value="CHP03084"/>
</dbReference>
<reference evidence="2" key="2">
    <citation type="submission" date="2023-04" db="EMBL/GenBank/DDBJ databases">
        <title>'Rhodoalgimonas zhirmunskyi' gen. nov., isolated from a red alga.</title>
        <authorList>
            <person name="Nedashkovskaya O.I."/>
            <person name="Otstavnykh N.Y."/>
            <person name="Bystritskaya E.P."/>
            <person name="Balabanova L.A."/>
            <person name="Isaeva M.P."/>
        </authorList>
    </citation>
    <scope>NUCLEOTIDE SEQUENCE</scope>
    <source>
        <strain evidence="2">10Alg 79</strain>
    </source>
</reference>
<dbReference type="InterPro" id="IPR024344">
    <property type="entry name" value="MDMPI_metal-binding"/>
</dbReference>
<dbReference type="AlphaFoldDB" id="A0AAJ1UHC9"/>
<dbReference type="Pfam" id="PF11716">
    <property type="entry name" value="MDMPI_N"/>
    <property type="match status" value="1"/>
</dbReference>
<keyword evidence="3" id="KW-1185">Reference proteome</keyword>
<name>A0AAJ1UHC9_9RHOB</name>
<evidence type="ECO:0000313" key="2">
    <source>
        <dbReference type="EMBL" id="MDQ2095942.1"/>
    </source>
</evidence>
<dbReference type="SUPFAM" id="SSF109854">
    <property type="entry name" value="DinB/YfiT-like putative metalloenzymes"/>
    <property type="match status" value="1"/>
</dbReference>
<evidence type="ECO:0000259" key="1">
    <source>
        <dbReference type="Pfam" id="PF11716"/>
    </source>
</evidence>
<dbReference type="RefSeq" id="WP_317627564.1">
    <property type="nucleotide sequence ID" value="NZ_JANFFA010000007.1"/>
</dbReference>
<dbReference type="EMBL" id="JANFFA010000007">
    <property type="protein sequence ID" value="MDQ2095942.1"/>
    <property type="molecule type" value="Genomic_DNA"/>
</dbReference>
<accession>A0AAJ1UHC9</accession>
<comment type="caution">
    <text evidence="2">The sequence shown here is derived from an EMBL/GenBank/DDBJ whole genome shotgun (WGS) entry which is preliminary data.</text>
</comment>
<protein>
    <submittedName>
        <fullName evidence="2">TIGR03084 family metal-binding protein</fullName>
    </submittedName>
</protein>
<dbReference type="Gene3D" id="1.20.120.450">
    <property type="entry name" value="dinb family like domain"/>
    <property type="match status" value="1"/>
</dbReference>
<gene>
    <name evidence="2" type="ORF">NOI20_17620</name>
</gene>